<evidence type="ECO:0000256" key="11">
    <source>
        <dbReference type="ARBA" id="ARBA00022692"/>
    </source>
</evidence>
<accession>A0A7V2AYP2</accession>
<evidence type="ECO:0000256" key="18">
    <source>
        <dbReference type="RuleBase" id="RU003938"/>
    </source>
</evidence>
<dbReference type="UniPathway" id="UPA00557">
    <property type="reaction ID" value="UER00614"/>
</dbReference>
<dbReference type="AlphaFoldDB" id="A0A7V2AYP2"/>
<evidence type="ECO:0000256" key="14">
    <source>
        <dbReference type="ARBA" id="ARBA00023098"/>
    </source>
</evidence>
<dbReference type="EC" id="2.7.7.41" evidence="6 18"/>
<evidence type="ECO:0000256" key="9">
    <source>
        <dbReference type="ARBA" id="ARBA00022516"/>
    </source>
</evidence>
<dbReference type="PANTHER" id="PTHR46382:SF1">
    <property type="entry name" value="PHOSPHATIDATE CYTIDYLYLTRANSFERASE"/>
    <property type="match status" value="1"/>
</dbReference>
<evidence type="ECO:0000256" key="12">
    <source>
        <dbReference type="ARBA" id="ARBA00022695"/>
    </source>
</evidence>
<dbReference type="GO" id="GO:0004605">
    <property type="term" value="F:phosphatidate cytidylyltransferase activity"/>
    <property type="evidence" value="ECO:0007669"/>
    <property type="project" value="UniProtKB-EC"/>
</dbReference>
<dbReference type="Pfam" id="PF01148">
    <property type="entry name" value="CTP_transf_1"/>
    <property type="match status" value="1"/>
</dbReference>
<evidence type="ECO:0000256" key="10">
    <source>
        <dbReference type="ARBA" id="ARBA00022679"/>
    </source>
</evidence>
<evidence type="ECO:0000256" key="6">
    <source>
        <dbReference type="ARBA" id="ARBA00012487"/>
    </source>
</evidence>
<dbReference type="InterPro" id="IPR000374">
    <property type="entry name" value="PC_trans"/>
</dbReference>
<name>A0A7V2AYP2_RHOMR</name>
<gene>
    <name evidence="20" type="ORF">ENO59_00905</name>
</gene>
<feature type="transmembrane region" description="Helical" evidence="19">
    <location>
        <begin position="70"/>
        <end position="99"/>
    </location>
</feature>
<feature type="transmembrane region" description="Helical" evidence="19">
    <location>
        <begin position="111"/>
        <end position="134"/>
    </location>
</feature>
<evidence type="ECO:0000256" key="17">
    <source>
        <dbReference type="ARBA" id="ARBA00023264"/>
    </source>
</evidence>
<evidence type="ECO:0000256" key="2">
    <source>
        <dbReference type="ARBA" id="ARBA00004651"/>
    </source>
</evidence>
<keyword evidence="11 18" id="KW-0812">Transmembrane</keyword>
<keyword evidence="12 18" id="KW-0548">Nucleotidyltransferase</keyword>
<evidence type="ECO:0000256" key="15">
    <source>
        <dbReference type="ARBA" id="ARBA00023136"/>
    </source>
</evidence>
<comment type="pathway">
    <text evidence="4">Lipid metabolism.</text>
</comment>
<keyword evidence="17" id="KW-1208">Phospholipid metabolism</keyword>
<feature type="transmembrane region" description="Helical" evidence="19">
    <location>
        <begin position="146"/>
        <end position="166"/>
    </location>
</feature>
<feature type="transmembrane region" description="Helical" evidence="19">
    <location>
        <begin position="14"/>
        <end position="34"/>
    </location>
</feature>
<dbReference type="PROSITE" id="PS01315">
    <property type="entry name" value="CDS"/>
    <property type="match status" value="1"/>
</dbReference>
<dbReference type="EMBL" id="DSGB01000001">
    <property type="protein sequence ID" value="HER95071.1"/>
    <property type="molecule type" value="Genomic_DNA"/>
</dbReference>
<keyword evidence="16" id="KW-0594">Phospholipid biosynthesis</keyword>
<keyword evidence="9" id="KW-0444">Lipid biosynthesis</keyword>
<proteinExistence type="inferred from homology"/>
<evidence type="ECO:0000256" key="19">
    <source>
        <dbReference type="SAM" id="Phobius"/>
    </source>
</evidence>
<dbReference type="GO" id="GO:0005886">
    <property type="term" value="C:plasma membrane"/>
    <property type="evidence" value="ECO:0007669"/>
    <property type="project" value="UniProtKB-SubCell"/>
</dbReference>
<keyword evidence="14" id="KW-0443">Lipid metabolism</keyword>
<evidence type="ECO:0000256" key="8">
    <source>
        <dbReference type="ARBA" id="ARBA00022475"/>
    </source>
</evidence>
<evidence type="ECO:0000256" key="16">
    <source>
        <dbReference type="ARBA" id="ARBA00023209"/>
    </source>
</evidence>
<evidence type="ECO:0000256" key="3">
    <source>
        <dbReference type="ARBA" id="ARBA00005119"/>
    </source>
</evidence>
<evidence type="ECO:0000256" key="7">
    <source>
        <dbReference type="ARBA" id="ARBA00019373"/>
    </source>
</evidence>
<keyword evidence="13 19" id="KW-1133">Transmembrane helix</keyword>
<dbReference type="PANTHER" id="PTHR46382">
    <property type="entry name" value="PHOSPHATIDATE CYTIDYLYLTRANSFERASE"/>
    <property type="match status" value="1"/>
</dbReference>
<keyword evidence="8" id="KW-1003">Cell membrane</keyword>
<feature type="transmembrane region" description="Helical" evidence="19">
    <location>
        <begin position="187"/>
        <end position="205"/>
    </location>
</feature>
<evidence type="ECO:0000256" key="1">
    <source>
        <dbReference type="ARBA" id="ARBA00001698"/>
    </source>
</evidence>
<comment type="pathway">
    <text evidence="3 18">Phospholipid metabolism; CDP-diacylglycerol biosynthesis; CDP-diacylglycerol from sn-glycerol 3-phosphate: step 3/3.</text>
</comment>
<keyword evidence="10 18" id="KW-0808">Transferase</keyword>
<comment type="catalytic activity">
    <reaction evidence="1 18">
        <text>a 1,2-diacyl-sn-glycero-3-phosphate + CTP + H(+) = a CDP-1,2-diacyl-sn-glycerol + diphosphate</text>
        <dbReference type="Rhea" id="RHEA:16229"/>
        <dbReference type="ChEBI" id="CHEBI:15378"/>
        <dbReference type="ChEBI" id="CHEBI:33019"/>
        <dbReference type="ChEBI" id="CHEBI:37563"/>
        <dbReference type="ChEBI" id="CHEBI:58332"/>
        <dbReference type="ChEBI" id="CHEBI:58608"/>
        <dbReference type="EC" id="2.7.7.41"/>
    </reaction>
</comment>
<comment type="similarity">
    <text evidence="5 18">Belongs to the CDS family.</text>
</comment>
<comment type="caution">
    <text evidence="20">The sequence shown here is derived from an EMBL/GenBank/DDBJ whole genome shotgun (WGS) entry which is preliminary data.</text>
</comment>
<organism evidence="20">
    <name type="scientific">Rhodothermus marinus</name>
    <name type="common">Rhodothermus obamensis</name>
    <dbReference type="NCBI Taxonomy" id="29549"/>
    <lineage>
        <taxon>Bacteria</taxon>
        <taxon>Pseudomonadati</taxon>
        <taxon>Rhodothermota</taxon>
        <taxon>Rhodothermia</taxon>
        <taxon>Rhodothermales</taxon>
        <taxon>Rhodothermaceae</taxon>
        <taxon>Rhodothermus</taxon>
    </lineage>
</organism>
<evidence type="ECO:0000256" key="13">
    <source>
        <dbReference type="ARBA" id="ARBA00022989"/>
    </source>
</evidence>
<keyword evidence="15 19" id="KW-0472">Membrane</keyword>
<protein>
    <recommendedName>
        <fullName evidence="7 18">Phosphatidate cytidylyltransferase</fullName>
        <ecNumber evidence="6 18">2.7.7.41</ecNumber>
    </recommendedName>
</protein>
<evidence type="ECO:0000313" key="20">
    <source>
        <dbReference type="EMBL" id="HER95071.1"/>
    </source>
</evidence>
<sequence>MPKHKRASATASNLLLRVVTALAGIPLLIGSLWLGGQVFVLMVLVLSVAGMAECYQLLARVGLPAYRSGGFVLGMLLTLLPVWPAALPLAIVWGVGLLVRAPFRKPALEMPLRLVATLFGAVYPAGLFGALLALRLHPGPEAPQAFWLTLGLFVIIWATDTFAYVVGRLWGRRPLAPRISPNKTWEGAAGGLAGALLVAIGWKLWAVDFLAWPHMLVLGILCGAVGPLGDLAESQLKRAAGVKDSGNLLPGHGGVLDRFDALLVVAPLIYCYLRWVVGFYG</sequence>
<dbReference type="GO" id="GO:0016024">
    <property type="term" value="P:CDP-diacylglycerol biosynthetic process"/>
    <property type="evidence" value="ECO:0007669"/>
    <property type="project" value="UniProtKB-UniPathway"/>
</dbReference>
<evidence type="ECO:0000256" key="5">
    <source>
        <dbReference type="ARBA" id="ARBA00010185"/>
    </source>
</evidence>
<evidence type="ECO:0000256" key="4">
    <source>
        <dbReference type="ARBA" id="ARBA00005189"/>
    </source>
</evidence>
<comment type="subcellular location">
    <subcellularLocation>
        <location evidence="2">Cell membrane</location>
        <topology evidence="2">Multi-pass membrane protein</topology>
    </subcellularLocation>
</comment>
<reference evidence="20" key="1">
    <citation type="journal article" date="2020" name="mSystems">
        <title>Genome- and Community-Level Interaction Insights into Carbon Utilization and Element Cycling Functions of Hydrothermarchaeota in Hydrothermal Sediment.</title>
        <authorList>
            <person name="Zhou Z."/>
            <person name="Liu Y."/>
            <person name="Xu W."/>
            <person name="Pan J."/>
            <person name="Luo Z.H."/>
            <person name="Li M."/>
        </authorList>
    </citation>
    <scope>NUCLEOTIDE SEQUENCE [LARGE SCALE GENOMIC DNA]</scope>
    <source>
        <strain evidence="20">SpSt-143</strain>
    </source>
</reference>